<dbReference type="EnsemblPlants" id="MELO3C035550.2.1">
    <property type="protein sequence ID" value="MELO3C035550.2.1"/>
    <property type="gene ID" value="MELO3C035550.2"/>
</dbReference>
<keyword evidence="2 3" id="KW-0472">Membrane</keyword>
<dbReference type="PANTHER" id="PTHR31234">
    <property type="entry name" value="LATE EMBRYOGENESIS ABUNDANT (LEA) HYDROXYPROLINE-RICH GLYCOPROTEIN FAMILY"/>
    <property type="match status" value="1"/>
</dbReference>
<dbReference type="AlphaFoldDB" id="A0A9I9ELQ8"/>
<dbReference type="PANTHER" id="PTHR31234:SF2">
    <property type="entry name" value="OS05G0199100 PROTEIN"/>
    <property type="match status" value="1"/>
</dbReference>
<keyword evidence="3" id="KW-0812">Transmembrane</keyword>
<evidence type="ECO:0000256" key="3">
    <source>
        <dbReference type="SAM" id="Phobius"/>
    </source>
</evidence>
<name>A0A9I9ELQ8_CUCME</name>
<keyword evidence="3" id="KW-1133">Transmembrane helix</keyword>
<evidence type="ECO:0000256" key="1">
    <source>
        <dbReference type="ARBA" id="ARBA00004370"/>
    </source>
</evidence>
<evidence type="ECO:0000313" key="4">
    <source>
        <dbReference type="EnsemblPlants" id="MELO3C035550.2.1"/>
    </source>
</evidence>
<dbReference type="GO" id="GO:0005886">
    <property type="term" value="C:plasma membrane"/>
    <property type="evidence" value="ECO:0007669"/>
    <property type="project" value="TreeGrafter"/>
</dbReference>
<evidence type="ECO:0000256" key="2">
    <source>
        <dbReference type="ARBA" id="ARBA00023136"/>
    </source>
</evidence>
<organism evidence="4">
    <name type="scientific">Cucumis melo</name>
    <name type="common">Muskmelon</name>
    <dbReference type="NCBI Taxonomy" id="3656"/>
    <lineage>
        <taxon>Eukaryota</taxon>
        <taxon>Viridiplantae</taxon>
        <taxon>Streptophyta</taxon>
        <taxon>Embryophyta</taxon>
        <taxon>Tracheophyta</taxon>
        <taxon>Spermatophyta</taxon>
        <taxon>Magnoliopsida</taxon>
        <taxon>eudicotyledons</taxon>
        <taxon>Gunneridae</taxon>
        <taxon>Pentapetalae</taxon>
        <taxon>rosids</taxon>
        <taxon>fabids</taxon>
        <taxon>Cucurbitales</taxon>
        <taxon>Cucurbitaceae</taxon>
        <taxon>Benincaseae</taxon>
        <taxon>Cucumis</taxon>
    </lineage>
</organism>
<evidence type="ECO:0008006" key="5">
    <source>
        <dbReference type="Google" id="ProtNLM"/>
    </source>
</evidence>
<dbReference type="GO" id="GO:0098542">
    <property type="term" value="P:defense response to other organism"/>
    <property type="evidence" value="ECO:0007669"/>
    <property type="project" value="InterPro"/>
</dbReference>
<sequence length="218" mass="24794">MRSIATQGEPSSSSAKEISYVEKHGAAKRTRVLRITGRTLLGLMILVAIAMIICWLIVFPRNPDLIVETGKVIPHSLTDRKLNATIAFTVTSYNPNKKASIRMDSMRMIVTDMGLSFWSDIPSFTQPPKNKTVLNSTIQGNFIYPFGHMKELVKLEGISPDLRFSAKVSYIMERWTSRGRLLEVYCDSLRLKFNDSTKNGMEDLKDQVEGIRVWFWKS</sequence>
<accession>A0A9I9ELQ8</accession>
<dbReference type="Gramene" id="MELO3C035550.2.1">
    <property type="protein sequence ID" value="MELO3C035550.2.1"/>
    <property type="gene ID" value="MELO3C035550.2"/>
</dbReference>
<dbReference type="InterPro" id="IPR044839">
    <property type="entry name" value="NDR1-like"/>
</dbReference>
<comment type="subcellular location">
    <subcellularLocation>
        <location evidence="1">Membrane</location>
    </subcellularLocation>
</comment>
<proteinExistence type="predicted"/>
<protein>
    <recommendedName>
        <fullName evidence="5">Late embryogenesis abundant protein LEA-2 subgroup domain-containing protein</fullName>
    </recommendedName>
</protein>
<reference evidence="4" key="1">
    <citation type="submission" date="2023-03" db="UniProtKB">
        <authorList>
            <consortium name="EnsemblPlants"/>
        </authorList>
    </citation>
    <scope>IDENTIFICATION</scope>
</reference>
<feature type="transmembrane region" description="Helical" evidence="3">
    <location>
        <begin position="39"/>
        <end position="58"/>
    </location>
</feature>